<reference evidence="2" key="1">
    <citation type="submission" date="2020-05" db="EMBL/GenBank/DDBJ databases">
        <title>Mycena genomes resolve the evolution of fungal bioluminescence.</title>
        <authorList>
            <person name="Tsai I.J."/>
        </authorList>
    </citation>
    <scope>NUCLEOTIDE SEQUENCE</scope>
    <source>
        <strain evidence="2">160909Yilan</strain>
    </source>
</reference>
<evidence type="ECO:0000256" key="1">
    <source>
        <dbReference type="SAM" id="Coils"/>
    </source>
</evidence>
<dbReference type="Proteomes" id="UP000623467">
    <property type="component" value="Unassembled WGS sequence"/>
</dbReference>
<accession>A0A8H7DCZ7</accession>
<protein>
    <submittedName>
        <fullName evidence="2">F-box domain-containing protein</fullName>
    </submittedName>
</protein>
<keyword evidence="3" id="KW-1185">Reference proteome</keyword>
<keyword evidence="1" id="KW-0175">Coiled coil</keyword>
<dbReference type="OrthoDB" id="3357519at2759"/>
<dbReference type="AlphaFoldDB" id="A0A8H7DCZ7"/>
<gene>
    <name evidence="2" type="ORF">MSAN_00822100</name>
</gene>
<organism evidence="2 3">
    <name type="scientific">Mycena sanguinolenta</name>
    <dbReference type="NCBI Taxonomy" id="230812"/>
    <lineage>
        <taxon>Eukaryota</taxon>
        <taxon>Fungi</taxon>
        <taxon>Dikarya</taxon>
        <taxon>Basidiomycota</taxon>
        <taxon>Agaricomycotina</taxon>
        <taxon>Agaricomycetes</taxon>
        <taxon>Agaricomycetidae</taxon>
        <taxon>Agaricales</taxon>
        <taxon>Marasmiineae</taxon>
        <taxon>Mycenaceae</taxon>
        <taxon>Mycena</taxon>
    </lineage>
</organism>
<comment type="caution">
    <text evidence="2">The sequence shown here is derived from an EMBL/GenBank/DDBJ whole genome shotgun (WGS) entry which is preliminary data.</text>
</comment>
<sequence>MSSALATDRDRARVAALDAEILVLERALSALRVQRAQAQQRIESYKYPYPVLTLPNEIVVEIFVHFLPKYPSCPPLTGPNSPFLLTQICGKWRKIASETPILWRAIPISDMAISRSTSDSPFDTPIPFEHQAHLFNLWLSRSQRCPLSIELYEYLVEEWVISPRHATEALSIVMPHRDRWENLVLDLLKPPRCIEGPLPLLRHLDLSLGDALLGDAYYQPPVIPKVVLREAPLLRTVLLNAAAAQSITLAWAQLTSLTLRPHFFLRDCVPILEATINLLHCDLCLLHSGDEYLLRIVLPFLKSLTLTYVGHDDPTGAGFLETFDVPALSRLRVPQSMLLPNSIPAITSFLLDTGCELQELSVTGLDTVPDFAAYREAFPSMNIFFYDRRATLYHGS</sequence>
<feature type="coiled-coil region" evidence="1">
    <location>
        <begin position="14"/>
        <end position="41"/>
    </location>
</feature>
<dbReference type="EMBL" id="JACAZH010000005">
    <property type="protein sequence ID" value="KAF7367588.1"/>
    <property type="molecule type" value="Genomic_DNA"/>
</dbReference>
<name>A0A8H7DCZ7_9AGAR</name>
<evidence type="ECO:0000313" key="3">
    <source>
        <dbReference type="Proteomes" id="UP000623467"/>
    </source>
</evidence>
<evidence type="ECO:0000313" key="2">
    <source>
        <dbReference type="EMBL" id="KAF7367588.1"/>
    </source>
</evidence>
<proteinExistence type="predicted"/>